<feature type="domain" description="C2H2-type" evidence="6">
    <location>
        <begin position="35"/>
        <end position="62"/>
    </location>
</feature>
<dbReference type="InterPro" id="IPR050329">
    <property type="entry name" value="GLI_C2H2-zinc-finger"/>
</dbReference>
<feature type="domain" description="C2H2-type" evidence="6">
    <location>
        <begin position="63"/>
        <end position="90"/>
    </location>
</feature>
<dbReference type="EMBL" id="JOKQ01000007">
    <property type="protein sequence ID" value="KHN69451.1"/>
    <property type="molecule type" value="Genomic_DNA"/>
</dbReference>
<keyword evidence="2" id="KW-0677">Repeat</keyword>
<keyword evidence="8" id="KW-1185">Reference proteome</keyword>
<evidence type="ECO:0000256" key="1">
    <source>
        <dbReference type="ARBA" id="ARBA00022723"/>
    </source>
</evidence>
<dbReference type="HOGENOM" id="CLU_142390_0_0_1"/>
<organism evidence="7 8">
    <name type="scientific">Ordospora colligata OC4</name>
    <dbReference type="NCBI Taxonomy" id="1354746"/>
    <lineage>
        <taxon>Eukaryota</taxon>
        <taxon>Fungi</taxon>
        <taxon>Fungi incertae sedis</taxon>
        <taxon>Microsporidia</taxon>
        <taxon>Ordosporidae</taxon>
        <taxon>Ordospora</taxon>
    </lineage>
</organism>
<dbReference type="InterPro" id="IPR013087">
    <property type="entry name" value="Znf_C2H2_type"/>
</dbReference>
<evidence type="ECO:0000256" key="3">
    <source>
        <dbReference type="ARBA" id="ARBA00022771"/>
    </source>
</evidence>
<keyword evidence="3 5" id="KW-0863">Zinc-finger</keyword>
<evidence type="ECO:0000256" key="2">
    <source>
        <dbReference type="ARBA" id="ARBA00022737"/>
    </source>
</evidence>
<dbReference type="PANTHER" id="PTHR19818">
    <property type="entry name" value="ZINC FINGER PROTEIN ZIC AND GLI"/>
    <property type="match status" value="1"/>
</dbReference>
<dbReference type="GO" id="GO:0008270">
    <property type="term" value="F:zinc ion binding"/>
    <property type="evidence" value="ECO:0007669"/>
    <property type="project" value="UniProtKB-KW"/>
</dbReference>
<evidence type="ECO:0000256" key="5">
    <source>
        <dbReference type="PROSITE-ProRule" id="PRU00042"/>
    </source>
</evidence>
<dbReference type="SUPFAM" id="SSF57667">
    <property type="entry name" value="beta-beta-alpha zinc fingers"/>
    <property type="match status" value="1"/>
</dbReference>
<gene>
    <name evidence="7" type="ORF">M896_070170</name>
</gene>
<dbReference type="PANTHER" id="PTHR19818:SF139">
    <property type="entry name" value="PAIR-RULE PROTEIN ODD-PAIRED"/>
    <property type="match status" value="1"/>
</dbReference>
<dbReference type="Gene3D" id="3.30.160.60">
    <property type="entry name" value="Classic Zinc Finger"/>
    <property type="match status" value="2"/>
</dbReference>
<dbReference type="GeneID" id="26261986"/>
<dbReference type="InterPro" id="IPR056436">
    <property type="entry name" value="Znf-C2H2_ZIC1-5/GLI1-3-like"/>
</dbReference>
<dbReference type="GO" id="GO:0045944">
    <property type="term" value="P:positive regulation of transcription by RNA polymerase II"/>
    <property type="evidence" value="ECO:0007669"/>
    <property type="project" value="UniProtKB-ARBA"/>
</dbReference>
<dbReference type="RefSeq" id="XP_014563493.1">
    <property type="nucleotide sequence ID" value="XM_014708007.1"/>
</dbReference>
<sequence length="142" mass="16642">MKCEWDECEEDIEEDSKKHFLMHIEKLSVNKCLWKDCARIGEIQASKHALLAHARRHTGERPFECHICGKDYTRSDPLKKHLARHEAVESKNASLIAKIEYLSALLTEHRRETIRIMNQIESIQRNIQVVNSKIVDKIKENL</sequence>
<dbReference type="AlphaFoldDB" id="A0A0B2UED2"/>
<dbReference type="InParanoid" id="A0A0B2UED2"/>
<comment type="caution">
    <text evidence="7">The sequence shown here is derived from an EMBL/GenBank/DDBJ whole genome shotgun (WGS) entry which is preliminary data.</text>
</comment>
<evidence type="ECO:0000259" key="6">
    <source>
        <dbReference type="PROSITE" id="PS50157"/>
    </source>
</evidence>
<keyword evidence="1" id="KW-0479">Metal-binding</keyword>
<name>A0A0B2UED2_9MICR</name>
<keyword evidence="4" id="KW-0862">Zinc</keyword>
<dbReference type="Proteomes" id="UP000031056">
    <property type="component" value="Unassembled WGS sequence"/>
</dbReference>
<evidence type="ECO:0000313" key="8">
    <source>
        <dbReference type="Proteomes" id="UP000031056"/>
    </source>
</evidence>
<accession>A0A0B2UED2</accession>
<dbReference type="SMART" id="SM00355">
    <property type="entry name" value="ZnF_C2H2"/>
    <property type="match status" value="2"/>
</dbReference>
<reference evidence="7 8" key="1">
    <citation type="journal article" date="2014" name="MBio">
        <title>The Ordospora colligata genome; evolution of extreme reduction in microsporidia and host-to-parasite horizontal gene transfer.</title>
        <authorList>
            <person name="Pombert J.-F."/>
            <person name="Haag K.L."/>
            <person name="Beidas S."/>
            <person name="Ebert D."/>
            <person name="Keeling P.J."/>
        </authorList>
    </citation>
    <scope>NUCLEOTIDE SEQUENCE [LARGE SCALE GENOMIC DNA]</scope>
    <source>
        <strain evidence="7 8">OC4</strain>
    </source>
</reference>
<dbReference type="PROSITE" id="PS00028">
    <property type="entry name" value="ZINC_FINGER_C2H2_1"/>
    <property type="match status" value="1"/>
</dbReference>
<dbReference type="Pfam" id="PF00096">
    <property type="entry name" value="zf-C2H2"/>
    <property type="match status" value="1"/>
</dbReference>
<dbReference type="InterPro" id="IPR036236">
    <property type="entry name" value="Znf_C2H2_sf"/>
</dbReference>
<dbReference type="GO" id="GO:0005634">
    <property type="term" value="C:nucleus"/>
    <property type="evidence" value="ECO:0007669"/>
    <property type="project" value="UniProtKB-ARBA"/>
</dbReference>
<proteinExistence type="predicted"/>
<dbReference type="FunFam" id="3.30.160.60:FF:000358">
    <property type="entry name" value="zinc finger protein 24"/>
    <property type="match status" value="1"/>
</dbReference>
<dbReference type="Pfam" id="PF23561">
    <property type="entry name" value="zf-C2H2_15"/>
    <property type="match status" value="1"/>
</dbReference>
<protein>
    <recommendedName>
        <fullName evidence="6">C2H2-type domain-containing protein</fullName>
    </recommendedName>
</protein>
<dbReference type="GO" id="GO:0000978">
    <property type="term" value="F:RNA polymerase II cis-regulatory region sequence-specific DNA binding"/>
    <property type="evidence" value="ECO:0007669"/>
    <property type="project" value="TreeGrafter"/>
</dbReference>
<dbReference type="GO" id="GO:0000981">
    <property type="term" value="F:DNA-binding transcription factor activity, RNA polymerase II-specific"/>
    <property type="evidence" value="ECO:0007669"/>
    <property type="project" value="TreeGrafter"/>
</dbReference>
<dbReference type="PROSITE" id="PS50157">
    <property type="entry name" value="ZINC_FINGER_C2H2_2"/>
    <property type="match status" value="2"/>
</dbReference>
<evidence type="ECO:0000313" key="7">
    <source>
        <dbReference type="EMBL" id="KHN69451.1"/>
    </source>
</evidence>
<dbReference type="STRING" id="1354746.A0A0B2UED2"/>
<dbReference type="OrthoDB" id="2188412at2759"/>
<evidence type="ECO:0000256" key="4">
    <source>
        <dbReference type="ARBA" id="ARBA00022833"/>
    </source>
</evidence>
<dbReference type="VEuPathDB" id="MicrosporidiaDB:M896_070170"/>